<evidence type="ECO:0000313" key="3">
    <source>
        <dbReference type="EMBL" id="MDT3404790.1"/>
    </source>
</evidence>
<dbReference type="RefSeq" id="WP_311952488.1">
    <property type="nucleotide sequence ID" value="NZ_JAVLVU010000001.1"/>
</dbReference>
<accession>A0ABU3GYD9</accession>
<evidence type="ECO:0000313" key="4">
    <source>
        <dbReference type="Proteomes" id="UP001258315"/>
    </source>
</evidence>
<evidence type="ECO:0000259" key="2">
    <source>
        <dbReference type="Pfam" id="PF00534"/>
    </source>
</evidence>
<gene>
    <name evidence="3" type="ORF">QE417_003862</name>
</gene>
<sequence>MKVILISNYIPDGQESMKRFAEMLHREYPTFGIETELWYPTVLFGSGFKSTNAGLGKWLGYIDKWILFPLILRWRVLVGGLNKPGVHFHIGDHSNSPYLAHLPSNQSLITCHDVIAIRAGLGFTDSNQQASSFGKILQRWILGNLKKAKRLATVSQFTLNQLKELAPEVKDKKWEVILNPFNAEFGPLSEAEKDRLLQNTGIKNGQKFILHIGSGLPRKNRPMLLKMVNELSDKWDGYICYAGDEPDSELLDTAKQYGLQDRVVYIIKPPHEVLRALYNACEAFVFPSFNEGFGWPLIEAQACGAPVIASNFEPMPEVSGGAAIHADPYKPQEFAEALLRLQDEHFRSELIAKGFENCKRFQMEKIMKQYIALHEAQVS</sequence>
<dbReference type="PANTHER" id="PTHR46401:SF2">
    <property type="entry name" value="GLYCOSYLTRANSFERASE WBBK-RELATED"/>
    <property type="match status" value="1"/>
</dbReference>
<dbReference type="InterPro" id="IPR001296">
    <property type="entry name" value="Glyco_trans_1"/>
</dbReference>
<protein>
    <submittedName>
        <fullName evidence="3">Glycosyltransferase involved in cell wall biosynthesis</fullName>
    </submittedName>
</protein>
<evidence type="ECO:0000256" key="1">
    <source>
        <dbReference type="ARBA" id="ARBA00022679"/>
    </source>
</evidence>
<keyword evidence="4" id="KW-1185">Reference proteome</keyword>
<dbReference type="Gene3D" id="3.40.50.2000">
    <property type="entry name" value="Glycogen Phosphorylase B"/>
    <property type="match status" value="2"/>
</dbReference>
<proteinExistence type="predicted"/>
<dbReference type="Pfam" id="PF00534">
    <property type="entry name" value="Glycos_transf_1"/>
    <property type="match status" value="1"/>
</dbReference>
<feature type="domain" description="Glycosyl transferase family 1" evidence="2">
    <location>
        <begin position="194"/>
        <end position="349"/>
    </location>
</feature>
<reference evidence="4" key="1">
    <citation type="submission" date="2023-07" db="EMBL/GenBank/DDBJ databases">
        <title>Functional and genomic diversity of the sorghum phyllosphere microbiome.</title>
        <authorList>
            <person name="Shade A."/>
        </authorList>
    </citation>
    <scope>NUCLEOTIDE SEQUENCE [LARGE SCALE GENOMIC DNA]</scope>
    <source>
        <strain evidence="4">SORGH_AS_0422</strain>
    </source>
</reference>
<dbReference type="EMBL" id="JAVLVU010000001">
    <property type="protein sequence ID" value="MDT3404790.1"/>
    <property type="molecule type" value="Genomic_DNA"/>
</dbReference>
<keyword evidence="1" id="KW-0808">Transferase</keyword>
<comment type="caution">
    <text evidence="3">The sequence shown here is derived from an EMBL/GenBank/DDBJ whole genome shotgun (WGS) entry which is preliminary data.</text>
</comment>
<name>A0ABU3GYD9_9SPHI</name>
<organism evidence="3 4">
    <name type="scientific">Mucilaginibacter terrae</name>
    <dbReference type="NCBI Taxonomy" id="1955052"/>
    <lineage>
        <taxon>Bacteria</taxon>
        <taxon>Pseudomonadati</taxon>
        <taxon>Bacteroidota</taxon>
        <taxon>Sphingobacteriia</taxon>
        <taxon>Sphingobacteriales</taxon>
        <taxon>Sphingobacteriaceae</taxon>
        <taxon>Mucilaginibacter</taxon>
    </lineage>
</organism>
<dbReference type="Proteomes" id="UP001258315">
    <property type="component" value="Unassembled WGS sequence"/>
</dbReference>
<dbReference type="SUPFAM" id="SSF53756">
    <property type="entry name" value="UDP-Glycosyltransferase/glycogen phosphorylase"/>
    <property type="match status" value="1"/>
</dbReference>
<dbReference type="PANTHER" id="PTHR46401">
    <property type="entry name" value="GLYCOSYLTRANSFERASE WBBK-RELATED"/>
    <property type="match status" value="1"/>
</dbReference>
<dbReference type="CDD" id="cd03809">
    <property type="entry name" value="GT4_MtfB-like"/>
    <property type="match status" value="1"/>
</dbReference>